<dbReference type="InterPro" id="IPR051813">
    <property type="entry name" value="HepT_RNase_toxin"/>
</dbReference>
<dbReference type="InterPro" id="IPR037038">
    <property type="entry name" value="HepT-like_sf"/>
</dbReference>
<reference evidence="7" key="1">
    <citation type="submission" date="2010-05" db="EMBL/GenBank/DDBJ databases">
        <title>The draft genome of Desulfonatronospira thiodismutans ASO3-1.</title>
        <authorList>
            <consortium name="US DOE Joint Genome Institute (JGI-PGF)"/>
            <person name="Lucas S."/>
            <person name="Copeland A."/>
            <person name="Lapidus A."/>
            <person name="Cheng J.-F."/>
            <person name="Bruce D."/>
            <person name="Goodwin L."/>
            <person name="Pitluck S."/>
            <person name="Chertkov O."/>
            <person name="Brettin T."/>
            <person name="Detter J.C."/>
            <person name="Han C."/>
            <person name="Land M.L."/>
            <person name="Hauser L."/>
            <person name="Kyrpides N."/>
            <person name="Mikhailova N."/>
            <person name="Muyzer G."/>
            <person name="Woyke T."/>
        </authorList>
    </citation>
    <scope>NUCLEOTIDE SEQUENCE [LARGE SCALE GENOMIC DNA]</scope>
    <source>
        <strain evidence="7">ASO3-1</strain>
    </source>
</reference>
<name>D6SNP9_9BACT</name>
<evidence type="ECO:0000256" key="3">
    <source>
        <dbReference type="ARBA" id="ARBA00022722"/>
    </source>
</evidence>
<protein>
    <recommendedName>
        <fullName evidence="9">DUF86 domain-containing protein</fullName>
    </recommendedName>
</protein>
<evidence type="ECO:0000256" key="4">
    <source>
        <dbReference type="ARBA" id="ARBA00022741"/>
    </source>
</evidence>
<evidence type="ECO:0000256" key="1">
    <source>
        <dbReference type="ARBA" id="ARBA00022553"/>
    </source>
</evidence>
<evidence type="ECO:0000313" key="8">
    <source>
        <dbReference type="Proteomes" id="UP000005496"/>
    </source>
</evidence>
<dbReference type="PANTHER" id="PTHR34139:SF1">
    <property type="entry name" value="RNASE MJ1380-RELATED"/>
    <property type="match status" value="1"/>
</dbReference>
<dbReference type="PANTHER" id="PTHR34139">
    <property type="entry name" value="UPF0331 PROTEIN MJ0127"/>
    <property type="match status" value="1"/>
</dbReference>
<keyword evidence="2" id="KW-1277">Toxin-antitoxin system</keyword>
<comment type="caution">
    <text evidence="7">The sequence shown here is derived from an EMBL/GenBank/DDBJ whole genome shotgun (WGS) entry which is preliminary data.</text>
</comment>
<dbReference type="GO" id="GO:0004540">
    <property type="term" value="F:RNA nuclease activity"/>
    <property type="evidence" value="ECO:0007669"/>
    <property type="project" value="InterPro"/>
</dbReference>
<organism evidence="7 8">
    <name type="scientific">Desulfonatronospira thiodismutans ASO3-1</name>
    <dbReference type="NCBI Taxonomy" id="555779"/>
    <lineage>
        <taxon>Bacteria</taxon>
        <taxon>Pseudomonadati</taxon>
        <taxon>Thermodesulfobacteriota</taxon>
        <taxon>Desulfovibrionia</taxon>
        <taxon>Desulfovibrionales</taxon>
        <taxon>Desulfonatronovibrionaceae</taxon>
        <taxon>Desulfonatronospira</taxon>
    </lineage>
</organism>
<dbReference type="EMBL" id="ACJN02000002">
    <property type="protein sequence ID" value="EFI34375.1"/>
    <property type="molecule type" value="Genomic_DNA"/>
</dbReference>
<evidence type="ECO:0000256" key="6">
    <source>
        <dbReference type="ARBA" id="ARBA00024207"/>
    </source>
</evidence>
<dbReference type="Proteomes" id="UP000005496">
    <property type="component" value="Unassembled WGS sequence"/>
</dbReference>
<accession>D6SNP9</accession>
<sequence>MQPEDRIRLKHIIEEAKEACLYVQGLSFEDFLHDGKTVRAVIRSIEIIGEAASKISMELREDYPDIPWKKIIGMRNRLVHVYFDIDHEVIWRTVQVNLPPLISKLEQVINSE</sequence>
<dbReference type="eggNOG" id="COG2361">
    <property type="taxonomic scope" value="Bacteria"/>
</dbReference>
<comment type="similarity">
    <text evidence="6">Belongs to the HepT RNase toxin family.</text>
</comment>
<keyword evidence="5" id="KW-0378">Hydrolase</keyword>
<dbReference type="AlphaFoldDB" id="D6SNP9"/>
<keyword evidence="4" id="KW-0547">Nucleotide-binding</keyword>
<keyword evidence="1" id="KW-0597">Phosphoprotein</keyword>
<dbReference type="Gene3D" id="1.20.120.580">
    <property type="entry name" value="bsu32300-like"/>
    <property type="match status" value="1"/>
</dbReference>
<dbReference type="GO" id="GO:0110001">
    <property type="term" value="C:toxin-antitoxin complex"/>
    <property type="evidence" value="ECO:0007669"/>
    <property type="project" value="InterPro"/>
</dbReference>
<evidence type="ECO:0000256" key="5">
    <source>
        <dbReference type="ARBA" id="ARBA00022801"/>
    </source>
</evidence>
<dbReference type="RefSeq" id="WP_008869703.1">
    <property type="nucleotide sequence ID" value="NZ_ACJN02000002.1"/>
</dbReference>
<dbReference type="OrthoDB" id="5472271at2"/>
<dbReference type="InterPro" id="IPR008201">
    <property type="entry name" value="HepT-like"/>
</dbReference>
<evidence type="ECO:0000256" key="2">
    <source>
        <dbReference type="ARBA" id="ARBA00022649"/>
    </source>
</evidence>
<gene>
    <name evidence="7" type="ORF">Dthio_PD1727</name>
</gene>
<dbReference type="Pfam" id="PF01934">
    <property type="entry name" value="HepT-like"/>
    <property type="match status" value="1"/>
</dbReference>
<proteinExistence type="inferred from homology"/>
<dbReference type="GO" id="GO:0016787">
    <property type="term" value="F:hydrolase activity"/>
    <property type="evidence" value="ECO:0007669"/>
    <property type="project" value="UniProtKB-KW"/>
</dbReference>
<keyword evidence="3" id="KW-0540">Nuclease</keyword>
<keyword evidence="8" id="KW-1185">Reference proteome</keyword>
<evidence type="ECO:0008006" key="9">
    <source>
        <dbReference type="Google" id="ProtNLM"/>
    </source>
</evidence>
<evidence type="ECO:0000313" key="7">
    <source>
        <dbReference type="EMBL" id="EFI34375.1"/>
    </source>
</evidence>
<dbReference type="GO" id="GO:0000166">
    <property type="term" value="F:nucleotide binding"/>
    <property type="evidence" value="ECO:0007669"/>
    <property type="project" value="UniProtKB-KW"/>
</dbReference>